<dbReference type="Pfam" id="PF17647">
    <property type="entry name" value="DUF5518"/>
    <property type="match status" value="1"/>
</dbReference>
<dbReference type="InterPro" id="IPR040493">
    <property type="entry name" value="DUF5518"/>
</dbReference>
<feature type="transmembrane region" description="Helical" evidence="1">
    <location>
        <begin position="7"/>
        <end position="34"/>
    </location>
</feature>
<evidence type="ECO:0000256" key="1">
    <source>
        <dbReference type="SAM" id="Phobius"/>
    </source>
</evidence>
<gene>
    <name evidence="2" type="ORF">NDI86_13435</name>
</gene>
<name>A0ABU2FQT3_9EURY</name>
<keyword evidence="1" id="KW-0472">Membrane</keyword>
<dbReference type="Proteomes" id="UP001268864">
    <property type="component" value="Unassembled WGS sequence"/>
</dbReference>
<dbReference type="RefSeq" id="WP_310900961.1">
    <property type="nucleotide sequence ID" value="NZ_JAMQOS010000004.1"/>
</dbReference>
<evidence type="ECO:0000313" key="3">
    <source>
        <dbReference type="Proteomes" id="UP001268864"/>
    </source>
</evidence>
<proteinExistence type="predicted"/>
<accession>A0ABU2FQT3</accession>
<sequence>MGEHDTLLNAAIGAVASIVLSFVPLSPVLGGAIAGYLQGGTRSDGLRVGALSGVLGLLAGAVFFGLFVLFVGAAYLGSGAPRAFGAFGLLFFLVAAVVSALYTVGLSAVGGWLGNYAKYELDV</sequence>
<dbReference type="EMBL" id="JAMQOS010000004">
    <property type="protein sequence ID" value="MDS0283128.1"/>
    <property type="molecule type" value="Genomic_DNA"/>
</dbReference>
<feature type="transmembrane region" description="Helical" evidence="1">
    <location>
        <begin position="89"/>
        <end position="113"/>
    </location>
</feature>
<feature type="transmembrane region" description="Helical" evidence="1">
    <location>
        <begin position="54"/>
        <end position="77"/>
    </location>
</feature>
<evidence type="ECO:0000313" key="2">
    <source>
        <dbReference type="EMBL" id="MDS0283128.1"/>
    </source>
</evidence>
<keyword evidence="1" id="KW-1133">Transmembrane helix</keyword>
<keyword evidence="1" id="KW-0812">Transmembrane</keyword>
<reference evidence="2 3" key="1">
    <citation type="submission" date="2022-06" db="EMBL/GenBank/DDBJ databases">
        <title>Halomicroarcula sp. a new haloarchaeum isolate from saline soil.</title>
        <authorList>
            <person name="Strakova D."/>
            <person name="Galisteo C."/>
            <person name="Sanchez-Porro C."/>
            <person name="Ventosa A."/>
        </authorList>
    </citation>
    <scope>NUCLEOTIDE SEQUENCE [LARGE SCALE GENOMIC DNA]</scope>
    <source>
        <strain evidence="2 3">S3CR25-11</strain>
    </source>
</reference>
<comment type="caution">
    <text evidence="2">The sequence shown here is derived from an EMBL/GenBank/DDBJ whole genome shotgun (WGS) entry which is preliminary data.</text>
</comment>
<protein>
    <submittedName>
        <fullName evidence="2">DUF5518 domain-containing protein</fullName>
    </submittedName>
</protein>
<organism evidence="2 3">
    <name type="scientific">Haloarcula onubensis</name>
    <dbReference type="NCBI Taxonomy" id="2950539"/>
    <lineage>
        <taxon>Archaea</taxon>
        <taxon>Methanobacteriati</taxon>
        <taxon>Methanobacteriota</taxon>
        <taxon>Stenosarchaea group</taxon>
        <taxon>Halobacteria</taxon>
        <taxon>Halobacteriales</taxon>
        <taxon>Haloarculaceae</taxon>
        <taxon>Haloarcula</taxon>
    </lineage>
</organism>
<keyword evidence="3" id="KW-1185">Reference proteome</keyword>